<feature type="region of interest" description="Disordered" evidence="4">
    <location>
        <begin position="61"/>
        <end position="86"/>
    </location>
</feature>
<keyword evidence="8" id="KW-1185">Reference proteome</keyword>
<feature type="region of interest" description="Disordered" evidence="4">
    <location>
        <begin position="115"/>
        <end position="162"/>
    </location>
</feature>
<dbReference type="CDD" id="cd06745">
    <property type="entry name" value="PDZ_SIPA1-like"/>
    <property type="match status" value="1"/>
</dbReference>
<feature type="region of interest" description="Disordered" evidence="4">
    <location>
        <begin position="1"/>
        <end position="32"/>
    </location>
</feature>
<sequence>MGVKARIAEWPPRSKTPKNPPKKPQIFPFSSQSKPFNHFSLKPHQNLQEIQFPEGFLRQRSSSEVTLSECDPEEIPEKINNPGLFREYGSTSSIDIQGIPEQSFFEMLNEFRTKNPKFSSPKPDFSSPKPDFSSSKPDFSASKPDFSSTKPEEFPKPRRRCLKPDDSIFKKLLNPKDPEESPQKPGKSWICRKSFAHFDVQSFFFEAVSAGFAENQRRNTTTGASAASANSDLIFSSVEDLNSKENLEFDSGDDTSNDLLLSCPHFRNEIGGGRGERDLSFVKSNSAFSFSSGVLMDFGNVGRATNAGISVLEFPKEQQRNPERLSTSSLEHVDLGATYYRDYFHGKEHWNYFGIDDKLGPVAVSVRRERLEEPSESPQFLHRLICRTSQLVTLRGSILEDATPSTSKAGSVRGIPLRDVLEFVVPELNIQCLRLALPTPKVTEQLLKLDEQGLCRRHKVGILYCKAGQSSEEEMYNNEAAGPALDEFLTLLGEKVSLKSFTKYAAQLDTKTDSTGTHSLYTTFQDYEIMFHVSTMLPYTPNNRQQLLRKRHIGNDIVTIIFQEPGALPFTPQNVRSHFQHVFIIVRAHQPCSENVSYSVAVTRSKDVPPFGPPVPPSGVTFRRSDRFRSFLLAKAINAENAAHKSHKFLTMATRTRQEYLRDLAENYVTNTPLDTAGKFNLISLTSKKKEKSKARPLAELESAGAVSWRVSASDFGKGGAEIPCVLGISKEFVVLVDLEAKEVVFNCFTGDVIGWSAEGAALRIYYGRGDLVSVRALAPEGAEGEEGAAEEVKEIVQRLKMTTPGCATVDMTLRRNGLGQLGFHVHPDGSVAEVEEYGFAWQAGLRRGSRLLEVCKVAAVALSHEQMIDLLRTSVTVTVVIVPPHEDGTPR</sequence>
<evidence type="ECO:0000256" key="2">
    <source>
        <dbReference type="ARBA" id="ARBA00022553"/>
    </source>
</evidence>
<name>A0A8K1D752_9PASS</name>
<feature type="compositionally biased region" description="Basic and acidic residues" evidence="4">
    <location>
        <begin position="150"/>
        <end position="162"/>
    </location>
</feature>
<dbReference type="Proteomes" id="UP000796761">
    <property type="component" value="Unassembled WGS sequence"/>
</dbReference>
<dbReference type="SUPFAM" id="SSF111347">
    <property type="entry name" value="Rap/Ran-GAP"/>
    <property type="match status" value="1"/>
</dbReference>
<dbReference type="SUPFAM" id="SSF50156">
    <property type="entry name" value="PDZ domain-like"/>
    <property type="match status" value="1"/>
</dbReference>
<dbReference type="Pfam" id="PF21022">
    <property type="entry name" value="Rap-GAP_dimer"/>
    <property type="match status" value="1"/>
</dbReference>
<dbReference type="GO" id="GO:0005886">
    <property type="term" value="C:plasma membrane"/>
    <property type="evidence" value="ECO:0007669"/>
    <property type="project" value="TreeGrafter"/>
</dbReference>
<reference evidence="7" key="1">
    <citation type="submission" date="2019-04" db="EMBL/GenBank/DDBJ databases">
        <title>Genome assembly of Zosterops borbonicus 15179.</title>
        <authorList>
            <person name="Leroy T."/>
            <person name="Anselmetti Y."/>
            <person name="Tilak M.-K."/>
            <person name="Nabholz B."/>
        </authorList>
    </citation>
    <scope>NUCLEOTIDE SEQUENCE</scope>
    <source>
        <strain evidence="7">HGM_15179</strain>
        <tissue evidence="7">Muscle</tissue>
    </source>
</reference>
<accession>A0A8K1D752</accession>
<proteinExistence type="predicted"/>
<dbReference type="PANTHER" id="PTHR15711:SF15">
    <property type="entry name" value="SIGNAL-INDUCED PROLIFERATION-ASSOCIATED 1-LIKE PROTEIN 3"/>
    <property type="match status" value="1"/>
</dbReference>
<dbReference type="GO" id="GO:0005794">
    <property type="term" value="C:Golgi apparatus"/>
    <property type="evidence" value="ECO:0007669"/>
    <property type="project" value="TreeGrafter"/>
</dbReference>
<evidence type="ECO:0000256" key="1">
    <source>
        <dbReference type="ARBA" id="ARBA00022468"/>
    </source>
</evidence>
<comment type="caution">
    <text evidence="7">The sequence shown here is derived from an EMBL/GenBank/DDBJ whole genome shotgun (WGS) entry which is preliminary data.</text>
</comment>
<feature type="domain" description="Rap-GAP" evidence="5">
    <location>
        <begin position="446"/>
        <end position="664"/>
    </location>
</feature>
<dbReference type="PANTHER" id="PTHR15711">
    <property type="entry name" value="RAP GTPASE-ACTIVATING PROTEIN"/>
    <property type="match status" value="1"/>
</dbReference>
<dbReference type="Gene3D" id="3.40.50.11210">
    <property type="entry name" value="Rap/Ran-GAP"/>
    <property type="match status" value="1"/>
</dbReference>
<feature type="non-terminal residue" evidence="7">
    <location>
        <position position="1"/>
    </location>
</feature>
<dbReference type="GO" id="GO:0090162">
    <property type="term" value="P:establishment of epithelial cell polarity"/>
    <property type="evidence" value="ECO:0007669"/>
    <property type="project" value="TreeGrafter"/>
</dbReference>
<dbReference type="GO" id="GO:0005096">
    <property type="term" value="F:GTPase activator activity"/>
    <property type="evidence" value="ECO:0007669"/>
    <property type="project" value="UniProtKB-KW"/>
</dbReference>
<evidence type="ECO:0000313" key="8">
    <source>
        <dbReference type="Proteomes" id="UP000796761"/>
    </source>
</evidence>
<evidence type="ECO:0000256" key="3">
    <source>
        <dbReference type="ARBA" id="ARBA00023054"/>
    </source>
</evidence>
<dbReference type="InterPro" id="IPR001478">
    <property type="entry name" value="PDZ"/>
</dbReference>
<gene>
    <name evidence="7" type="ORF">HGM15179_020324</name>
</gene>
<dbReference type="FunFam" id="3.40.50.11210:FF:000002">
    <property type="entry name" value="Signal-induced proliferation-associated 1-like protein 1"/>
    <property type="match status" value="1"/>
</dbReference>
<keyword evidence="1" id="KW-0343">GTPase activation</keyword>
<keyword evidence="3" id="KW-0175">Coiled coil</keyword>
<dbReference type="Gene3D" id="6.10.140.210">
    <property type="match status" value="1"/>
</dbReference>
<evidence type="ECO:0008006" key="9">
    <source>
        <dbReference type="Google" id="ProtNLM"/>
    </source>
</evidence>
<dbReference type="Pfam" id="PF02145">
    <property type="entry name" value="Rap_GAP"/>
    <property type="match status" value="1"/>
</dbReference>
<dbReference type="InterPro" id="IPR050989">
    <property type="entry name" value="Rap1_Ran_GAP"/>
</dbReference>
<dbReference type="Gene3D" id="2.30.42.10">
    <property type="match status" value="1"/>
</dbReference>
<dbReference type="InterPro" id="IPR000331">
    <property type="entry name" value="Rap/Ran_GAP_dom"/>
</dbReference>
<dbReference type="InterPro" id="IPR036034">
    <property type="entry name" value="PDZ_sf"/>
</dbReference>
<evidence type="ECO:0000313" key="7">
    <source>
        <dbReference type="EMBL" id="TRZ06783.1"/>
    </source>
</evidence>
<evidence type="ECO:0000259" key="6">
    <source>
        <dbReference type="PROSITE" id="PS50106"/>
    </source>
</evidence>
<dbReference type="GO" id="GO:0051056">
    <property type="term" value="P:regulation of small GTPase mediated signal transduction"/>
    <property type="evidence" value="ECO:0007669"/>
    <property type="project" value="InterPro"/>
</dbReference>
<dbReference type="PROSITE" id="PS50106">
    <property type="entry name" value="PDZ"/>
    <property type="match status" value="1"/>
</dbReference>
<organism evidence="7 8">
    <name type="scientific">Zosterops borbonicus</name>
    <dbReference type="NCBI Taxonomy" id="364589"/>
    <lineage>
        <taxon>Eukaryota</taxon>
        <taxon>Metazoa</taxon>
        <taxon>Chordata</taxon>
        <taxon>Craniata</taxon>
        <taxon>Vertebrata</taxon>
        <taxon>Euteleostomi</taxon>
        <taxon>Archelosauria</taxon>
        <taxon>Archosauria</taxon>
        <taxon>Dinosauria</taxon>
        <taxon>Saurischia</taxon>
        <taxon>Theropoda</taxon>
        <taxon>Coelurosauria</taxon>
        <taxon>Aves</taxon>
        <taxon>Neognathae</taxon>
        <taxon>Neoaves</taxon>
        <taxon>Telluraves</taxon>
        <taxon>Australaves</taxon>
        <taxon>Passeriformes</taxon>
        <taxon>Sylvioidea</taxon>
        <taxon>Zosteropidae</taxon>
        <taxon>Zosterops</taxon>
    </lineage>
</organism>
<protein>
    <recommendedName>
        <fullName evidence="9">SI1L3 protein</fullName>
    </recommendedName>
</protein>
<dbReference type="GO" id="GO:0003382">
    <property type="term" value="P:epithelial cell morphogenesis"/>
    <property type="evidence" value="ECO:0007669"/>
    <property type="project" value="TreeGrafter"/>
</dbReference>
<evidence type="ECO:0000256" key="4">
    <source>
        <dbReference type="SAM" id="MobiDB-lite"/>
    </source>
</evidence>
<dbReference type="PROSITE" id="PS50085">
    <property type="entry name" value="RAPGAP"/>
    <property type="match status" value="1"/>
</dbReference>
<evidence type="ECO:0000259" key="5">
    <source>
        <dbReference type="PROSITE" id="PS50085"/>
    </source>
</evidence>
<dbReference type="SMART" id="SM00228">
    <property type="entry name" value="PDZ"/>
    <property type="match status" value="1"/>
</dbReference>
<dbReference type="InterPro" id="IPR035974">
    <property type="entry name" value="Rap/Ran-GAP_sf"/>
</dbReference>
<feature type="domain" description="PDZ" evidence="6">
    <location>
        <begin position="811"/>
        <end position="887"/>
    </location>
</feature>
<dbReference type="EMBL" id="SWJQ01002187">
    <property type="protein sequence ID" value="TRZ06783.1"/>
    <property type="molecule type" value="Genomic_DNA"/>
</dbReference>
<dbReference type="AlphaFoldDB" id="A0A8K1D752"/>
<feature type="compositionally biased region" description="Low complexity" evidence="4">
    <location>
        <begin position="116"/>
        <end position="145"/>
    </location>
</feature>
<keyword evidence="2" id="KW-0597">Phosphoprotein</keyword>
<dbReference type="OrthoDB" id="2499658at2759"/>